<proteinExistence type="inferred from homology"/>
<keyword evidence="1 6" id="KW-0732">Signal</keyword>
<evidence type="ECO:0000256" key="2">
    <source>
        <dbReference type="ARBA" id="ARBA00023136"/>
    </source>
</evidence>
<organism evidence="7 8">
    <name type="scientific">Rhodoferax sediminis</name>
    <dbReference type="NCBI Taxonomy" id="2509614"/>
    <lineage>
        <taxon>Bacteria</taxon>
        <taxon>Pseudomonadati</taxon>
        <taxon>Pseudomonadota</taxon>
        <taxon>Betaproteobacteria</taxon>
        <taxon>Burkholderiales</taxon>
        <taxon>Comamonadaceae</taxon>
        <taxon>Rhodoferax</taxon>
    </lineage>
</organism>
<name>A0A515D6M9_9BURK</name>
<dbReference type="KEGG" id="rhf:EUB48_01045"/>
<dbReference type="PROSITE" id="PS51257">
    <property type="entry name" value="PROKAR_LIPOPROTEIN"/>
    <property type="match status" value="1"/>
</dbReference>
<dbReference type="GO" id="GO:0009279">
    <property type="term" value="C:cell outer membrane"/>
    <property type="evidence" value="ECO:0007669"/>
    <property type="project" value="UniProtKB-SubCell"/>
</dbReference>
<dbReference type="InterPro" id="IPR007485">
    <property type="entry name" value="LPS_assembly_LptE"/>
</dbReference>
<keyword evidence="3 6" id="KW-0564">Palmitate</keyword>
<dbReference type="GO" id="GO:0043165">
    <property type="term" value="P:Gram-negative-bacterium-type cell outer membrane assembly"/>
    <property type="evidence" value="ECO:0007669"/>
    <property type="project" value="UniProtKB-UniRule"/>
</dbReference>
<sequence>MQRRLILVTAGAGLLTACGFQLRQAPHFAFTSLYSAAATPLGNELKRDLVAGGKLQVISDAKQIDSAQVILDILGDQRERVVVALNSAGQVRELELRLRVRFRLRSKDGKELIPETELLQRRNVSYNSSVVLAKEAEEALLYRDMQTDVVQQLMRRLAAVKEI</sequence>
<evidence type="ECO:0000256" key="4">
    <source>
        <dbReference type="ARBA" id="ARBA00023237"/>
    </source>
</evidence>
<dbReference type="PANTHER" id="PTHR38098:SF1">
    <property type="entry name" value="LPS-ASSEMBLY LIPOPROTEIN LPTE"/>
    <property type="match status" value="1"/>
</dbReference>
<reference evidence="7 8" key="1">
    <citation type="submission" date="2019-01" db="EMBL/GenBank/DDBJ databases">
        <title>Genomic insights into a novel species Rhodoferax sp.</title>
        <authorList>
            <person name="Jin L."/>
        </authorList>
    </citation>
    <scope>NUCLEOTIDE SEQUENCE [LARGE SCALE GENOMIC DNA]</scope>
    <source>
        <strain evidence="7 8">CHu59-6-5</strain>
    </source>
</reference>
<dbReference type="GO" id="GO:0001530">
    <property type="term" value="F:lipopolysaccharide binding"/>
    <property type="evidence" value="ECO:0007669"/>
    <property type="project" value="TreeGrafter"/>
</dbReference>
<dbReference type="Pfam" id="PF04390">
    <property type="entry name" value="LptE"/>
    <property type="match status" value="1"/>
</dbReference>
<dbReference type="Gene3D" id="3.30.160.150">
    <property type="entry name" value="Lipoprotein like domain"/>
    <property type="match status" value="1"/>
</dbReference>
<gene>
    <name evidence="6" type="primary">lptE</name>
    <name evidence="7" type="ORF">EUB48_01045</name>
</gene>
<keyword evidence="4 6" id="KW-0998">Cell outer membrane</keyword>
<comment type="function">
    <text evidence="6">Together with LptD, is involved in the assembly of lipopolysaccharide (LPS) at the surface of the outer membrane. Required for the proper assembly of LptD. Binds LPS and may serve as the LPS recognition site at the outer membrane.</text>
</comment>
<evidence type="ECO:0000256" key="5">
    <source>
        <dbReference type="ARBA" id="ARBA00023288"/>
    </source>
</evidence>
<comment type="subcellular location">
    <subcellularLocation>
        <location evidence="6">Cell outer membrane</location>
        <topology evidence="6">Lipid-anchor</topology>
    </subcellularLocation>
</comment>
<keyword evidence="8" id="KW-1185">Reference proteome</keyword>
<evidence type="ECO:0000313" key="8">
    <source>
        <dbReference type="Proteomes" id="UP000316798"/>
    </source>
</evidence>
<dbReference type="OrthoDB" id="5298094at2"/>
<protein>
    <recommendedName>
        <fullName evidence="6">LPS-assembly lipoprotein LptE</fullName>
    </recommendedName>
</protein>
<dbReference type="RefSeq" id="WP_142817133.1">
    <property type="nucleotide sequence ID" value="NZ_CP035503.1"/>
</dbReference>
<dbReference type="GO" id="GO:1990351">
    <property type="term" value="C:transporter complex"/>
    <property type="evidence" value="ECO:0007669"/>
    <property type="project" value="TreeGrafter"/>
</dbReference>
<keyword evidence="5 6" id="KW-0449">Lipoprotein</keyword>
<evidence type="ECO:0000313" key="7">
    <source>
        <dbReference type="EMBL" id="QDL36038.1"/>
    </source>
</evidence>
<evidence type="ECO:0000256" key="3">
    <source>
        <dbReference type="ARBA" id="ARBA00023139"/>
    </source>
</evidence>
<evidence type="ECO:0000256" key="1">
    <source>
        <dbReference type="ARBA" id="ARBA00022729"/>
    </source>
</evidence>
<evidence type="ECO:0000256" key="6">
    <source>
        <dbReference type="HAMAP-Rule" id="MF_01186"/>
    </source>
</evidence>
<comment type="similarity">
    <text evidence="6">Belongs to the LptE lipoprotein family.</text>
</comment>
<dbReference type="Proteomes" id="UP000316798">
    <property type="component" value="Chromosome"/>
</dbReference>
<dbReference type="PANTHER" id="PTHR38098">
    <property type="entry name" value="LPS-ASSEMBLY LIPOPROTEIN LPTE"/>
    <property type="match status" value="1"/>
</dbReference>
<dbReference type="EMBL" id="CP035503">
    <property type="protein sequence ID" value="QDL36038.1"/>
    <property type="molecule type" value="Genomic_DNA"/>
</dbReference>
<dbReference type="HAMAP" id="MF_01186">
    <property type="entry name" value="LPS_assembly_LptE"/>
    <property type="match status" value="1"/>
</dbReference>
<comment type="subunit">
    <text evidence="6">Component of the lipopolysaccharide transport and assembly complex. Interacts with LptD.</text>
</comment>
<dbReference type="AlphaFoldDB" id="A0A515D6M9"/>
<accession>A0A515D6M9</accession>
<keyword evidence="2 6" id="KW-0472">Membrane</keyword>
<dbReference type="GO" id="GO:0015920">
    <property type="term" value="P:lipopolysaccharide transport"/>
    <property type="evidence" value="ECO:0007669"/>
    <property type="project" value="TreeGrafter"/>
</dbReference>